<dbReference type="EMBL" id="MN882610">
    <property type="protein sequence ID" value="QHS01742.1"/>
    <property type="molecule type" value="Genomic_DNA"/>
</dbReference>
<evidence type="ECO:0000256" key="1">
    <source>
        <dbReference type="SAM" id="Phobius"/>
    </source>
</evidence>
<keyword evidence="1" id="KW-0472">Membrane</keyword>
<organism evidence="2 3">
    <name type="scientific">Enterobacter phage vB_EclM_CIP9</name>
    <dbReference type="NCBI Taxonomy" id="2696340"/>
    <lineage>
        <taxon>Viruses</taxon>
        <taxon>Duplodnaviria</taxon>
        <taxon>Heunggongvirae</taxon>
        <taxon>Uroviricota</taxon>
        <taxon>Caudoviricetes</taxon>
        <taxon>Pantevenvirales</taxon>
        <taxon>Straboviridae</taxon>
        <taxon>Tevenvirinae</taxon>
        <taxon>Kanagawavirus</taxon>
        <taxon>Kanagawavirus cipnine</taxon>
    </lineage>
</organism>
<keyword evidence="3" id="KW-1185">Reference proteome</keyword>
<feature type="transmembrane region" description="Helical" evidence="1">
    <location>
        <begin position="49"/>
        <end position="68"/>
    </location>
</feature>
<name>A0A6B9Y158_9CAUD</name>
<evidence type="ECO:0000313" key="3">
    <source>
        <dbReference type="Proteomes" id="UP000465071"/>
    </source>
</evidence>
<gene>
    <name evidence="2" type="ORF">CPT_CIP9_206</name>
</gene>
<keyword evidence="1" id="KW-1133">Transmembrane helix</keyword>
<dbReference type="Proteomes" id="UP000465071">
    <property type="component" value="Segment"/>
</dbReference>
<feature type="transmembrane region" description="Helical" evidence="1">
    <location>
        <begin position="12"/>
        <end position="37"/>
    </location>
</feature>
<protein>
    <submittedName>
        <fullName evidence="2">Uncharacterized protein</fullName>
    </submittedName>
</protein>
<evidence type="ECO:0000313" key="2">
    <source>
        <dbReference type="EMBL" id="QHS01742.1"/>
    </source>
</evidence>
<proteinExistence type="predicted"/>
<sequence length="86" mass="10148">MTINLSLILLSQLWWIMPIFIGLVYFALGFLVCKAFIKNNTIESVSDYWFYFILWLPLFVLGGLWSLAKWISKFPTRIAENQINKQ</sequence>
<accession>A0A6B9Y158</accession>
<reference evidence="3" key="1">
    <citation type="submission" date="2019-12" db="EMBL/GenBank/DDBJ databases">
        <authorList>
            <person name="Wang K."/>
            <person name="Tamayo M.G."/>
            <person name="Penner T.V."/>
            <person name="Cook B.W.M."/>
            <person name="Court D.A."/>
            <person name="Theriault S.S."/>
        </authorList>
    </citation>
    <scope>NUCLEOTIDE SEQUENCE [LARGE SCALE GENOMIC DNA]</scope>
</reference>
<keyword evidence="1" id="KW-0812">Transmembrane</keyword>